<dbReference type="PANTHER" id="PTHR32060">
    <property type="entry name" value="TAIL-SPECIFIC PROTEASE"/>
    <property type="match status" value="1"/>
</dbReference>
<organism evidence="8 9">
    <name type="scientific">Geitlerinema calcuttense NRMC-F 0142</name>
    <dbReference type="NCBI Taxonomy" id="2922238"/>
    <lineage>
        <taxon>Bacteria</taxon>
        <taxon>Bacillati</taxon>
        <taxon>Cyanobacteriota</taxon>
        <taxon>Cyanophyceae</taxon>
        <taxon>Geitlerinematales</taxon>
        <taxon>Geitlerinemataceae</taxon>
        <taxon>Geitlerinema</taxon>
    </lineage>
</organism>
<evidence type="ECO:0000256" key="2">
    <source>
        <dbReference type="ARBA" id="ARBA00022670"/>
    </source>
</evidence>
<keyword evidence="3 5" id="KW-0378">Hydrolase</keyword>
<comment type="caution">
    <text evidence="8">The sequence shown here is derived from an EMBL/GenBank/DDBJ whole genome shotgun (WGS) entry which is preliminary data.</text>
</comment>
<protein>
    <submittedName>
        <fullName evidence="8">S41 family peptidase</fullName>
    </submittedName>
</protein>
<dbReference type="SMART" id="SM00228">
    <property type="entry name" value="PDZ"/>
    <property type="match status" value="1"/>
</dbReference>
<dbReference type="NCBIfam" id="TIGR00225">
    <property type="entry name" value="prc"/>
    <property type="match status" value="1"/>
</dbReference>
<sequence>MMKWTRITFAIVALTAVNLFLGFKLNLISAVEDSSAQKDDSYANIRLFTRVLETVRQGYVDGNKVTYQDLIYSALQGMLSSLDPHSQFMAPETFSDMRDSVQGEFGGVGIVISVRDNAIVIVSPMEDSPGSRAGLMPGDRIVKIDGKTTENMQLGDVVKKLRGNPGEKVSITVFHPKSKEMQEYDLTREIIKVDSVKDMNGKKEFPLTEDKIGYIRVTQFNDPTDKEFSTALDKLEKQGMQGLIIDLRNNPGGLLDKAVDICSAFIPAEQTVVSTEGRDGSNRQVYKSKGGKKRADYPVAVLINGGSASASEIVAGCLQDLKRAIVVGETSFGKGSVQSVLPNEDGSAIRLTTAKYYTPNRRVIHENGVTPDIIVPVTEQEERELILSRMPSFEENAPASPRKKPTDTQLERAKDVIRGIQIFANRANAHAPVAGSPSSPPPTANK</sequence>
<feature type="region of interest" description="Disordered" evidence="6">
    <location>
        <begin position="427"/>
        <end position="446"/>
    </location>
</feature>
<accession>A0ABT7LX47</accession>
<keyword evidence="4 5" id="KW-0720">Serine protease</keyword>
<dbReference type="PANTHER" id="PTHR32060:SF30">
    <property type="entry name" value="CARBOXY-TERMINAL PROCESSING PROTEASE CTPA"/>
    <property type="match status" value="1"/>
</dbReference>
<evidence type="ECO:0000313" key="8">
    <source>
        <dbReference type="EMBL" id="MDL5056583.1"/>
    </source>
</evidence>
<dbReference type="Gene3D" id="3.30.750.44">
    <property type="match status" value="1"/>
</dbReference>
<dbReference type="Pfam" id="PF03572">
    <property type="entry name" value="Peptidase_S41"/>
    <property type="match status" value="1"/>
</dbReference>
<dbReference type="Pfam" id="PF17820">
    <property type="entry name" value="PDZ_6"/>
    <property type="match status" value="1"/>
</dbReference>
<evidence type="ECO:0000256" key="1">
    <source>
        <dbReference type="ARBA" id="ARBA00009179"/>
    </source>
</evidence>
<name>A0ABT7LX47_9CYAN</name>
<dbReference type="SUPFAM" id="SSF52096">
    <property type="entry name" value="ClpP/crotonase"/>
    <property type="match status" value="1"/>
</dbReference>
<dbReference type="InterPro" id="IPR004447">
    <property type="entry name" value="Peptidase_S41A"/>
</dbReference>
<evidence type="ECO:0000256" key="4">
    <source>
        <dbReference type="ARBA" id="ARBA00022825"/>
    </source>
</evidence>
<keyword evidence="2 5" id="KW-0645">Protease</keyword>
<dbReference type="CDD" id="cd06782">
    <property type="entry name" value="cpPDZ_CPP-like"/>
    <property type="match status" value="1"/>
</dbReference>
<dbReference type="PROSITE" id="PS50106">
    <property type="entry name" value="PDZ"/>
    <property type="match status" value="1"/>
</dbReference>
<comment type="similarity">
    <text evidence="1 5">Belongs to the peptidase S41A family.</text>
</comment>
<dbReference type="InterPro" id="IPR001478">
    <property type="entry name" value="PDZ"/>
</dbReference>
<dbReference type="RefSeq" id="WP_284474897.1">
    <property type="nucleotide sequence ID" value="NZ_JASVEJ010000015.1"/>
</dbReference>
<dbReference type="InterPro" id="IPR041489">
    <property type="entry name" value="PDZ_6"/>
</dbReference>
<feature type="region of interest" description="Disordered" evidence="6">
    <location>
        <begin position="390"/>
        <end position="410"/>
    </location>
</feature>
<dbReference type="Gene3D" id="2.30.42.10">
    <property type="match status" value="1"/>
</dbReference>
<dbReference type="Gene3D" id="3.90.226.10">
    <property type="entry name" value="2-enoyl-CoA Hydratase, Chain A, domain 1"/>
    <property type="match status" value="1"/>
</dbReference>
<dbReference type="Proteomes" id="UP001230986">
    <property type="component" value="Unassembled WGS sequence"/>
</dbReference>
<evidence type="ECO:0000256" key="6">
    <source>
        <dbReference type="SAM" id="MobiDB-lite"/>
    </source>
</evidence>
<evidence type="ECO:0000259" key="7">
    <source>
        <dbReference type="PROSITE" id="PS50106"/>
    </source>
</evidence>
<dbReference type="CDD" id="cd07560">
    <property type="entry name" value="Peptidase_S41_CPP"/>
    <property type="match status" value="1"/>
</dbReference>
<dbReference type="SUPFAM" id="SSF50156">
    <property type="entry name" value="PDZ domain-like"/>
    <property type="match status" value="1"/>
</dbReference>
<proteinExistence type="inferred from homology"/>
<evidence type="ECO:0000256" key="3">
    <source>
        <dbReference type="ARBA" id="ARBA00022801"/>
    </source>
</evidence>
<dbReference type="InterPro" id="IPR005151">
    <property type="entry name" value="Tail-specific_protease"/>
</dbReference>
<evidence type="ECO:0000256" key="5">
    <source>
        <dbReference type="RuleBase" id="RU004404"/>
    </source>
</evidence>
<gene>
    <name evidence="8" type="ORF">QQ055_03740</name>
</gene>
<keyword evidence="9" id="KW-1185">Reference proteome</keyword>
<dbReference type="InterPro" id="IPR036034">
    <property type="entry name" value="PDZ_sf"/>
</dbReference>
<feature type="domain" description="PDZ" evidence="7">
    <location>
        <begin position="94"/>
        <end position="162"/>
    </location>
</feature>
<dbReference type="EMBL" id="JASVEJ010000015">
    <property type="protein sequence ID" value="MDL5056583.1"/>
    <property type="molecule type" value="Genomic_DNA"/>
</dbReference>
<dbReference type="SMART" id="SM00245">
    <property type="entry name" value="TSPc"/>
    <property type="match status" value="1"/>
</dbReference>
<reference evidence="8 9" key="1">
    <citation type="submission" date="2023-06" db="EMBL/GenBank/DDBJ databases">
        <title>Whole genome sequence of Oscillatoria calcuttensis NRMC-F 0142.</title>
        <authorList>
            <person name="Shakena Fathima T."/>
            <person name="Muralitharan G."/>
            <person name="Thajuddin N."/>
        </authorList>
    </citation>
    <scope>NUCLEOTIDE SEQUENCE [LARGE SCALE GENOMIC DNA]</scope>
    <source>
        <strain evidence="8 9">NRMC-F 0142</strain>
    </source>
</reference>
<evidence type="ECO:0000313" key="9">
    <source>
        <dbReference type="Proteomes" id="UP001230986"/>
    </source>
</evidence>
<dbReference type="InterPro" id="IPR029045">
    <property type="entry name" value="ClpP/crotonase-like_dom_sf"/>
</dbReference>